<protein>
    <submittedName>
        <fullName evidence="1">Uncharacterized protein</fullName>
    </submittedName>
</protein>
<name>A0A8H6HAV6_9AGAR</name>
<evidence type="ECO:0000313" key="2">
    <source>
        <dbReference type="Proteomes" id="UP000521943"/>
    </source>
</evidence>
<organism evidence="1 2">
    <name type="scientific">Ephemerocybe angulata</name>
    <dbReference type="NCBI Taxonomy" id="980116"/>
    <lineage>
        <taxon>Eukaryota</taxon>
        <taxon>Fungi</taxon>
        <taxon>Dikarya</taxon>
        <taxon>Basidiomycota</taxon>
        <taxon>Agaricomycotina</taxon>
        <taxon>Agaricomycetes</taxon>
        <taxon>Agaricomycetidae</taxon>
        <taxon>Agaricales</taxon>
        <taxon>Agaricineae</taxon>
        <taxon>Psathyrellaceae</taxon>
        <taxon>Ephemerocybe</taxon>
    </lineage>
</organism>
<dbReference type="Proteomes" id="UP000521943">
    <property type="component" value="Unassembled WGS sequence"/>
</dbReference>
<sequence length="360" mass="40170">MVAELGLNKRPRLPDVCMSRSNVIPVTHHIFGVEGPSSWATFTPSTLPRAECCHDQSVLPIYHDLQVALREEPGRAAGEELGSYPFCFAPPSFASHGIYVTWHNVGATFAQKLSPRSSTRRVRPSVKVTRRVCIIYIPTVPRAPVYTRLCIPLRNSCREGGQTGYTESLDCDKGARSLKTRPGLRSICFVTDSGVTGQTEILPRMNERWTAIVSVWLPCHPLISRNPVLRIQSPMQISLEQLRNRAPRAPFQALQKRDFAARVRSAGKPESEVYVPGTGVDCAVALEKKKGTVERFVPRGQALVGIRTRSVSVEWGVEMDKILKYTPQPGWDHLEGWNLVRMRWTSFNVEAMMDVGGVPI</sequence>
<reference evidence="1 2" key="1">
    <citation type="submission" date="2020-07" db="EMBL/GenBank/DDBJ databases">
        <title>Comparative genomics of pyrophilous fungi reveals a link between fire events and developmental genes.</title>
        <authorList>
            <consortium name="DOE Joint Genome Institute"/>
            <person name="Steindorff A.S."/>
            <person name="Carver A."/>
            <person name="Calhoun S."/>
            <person name="Stillman K."/>
            <person name="Liu H."/>
            <person name="Lipzen A."/>
            <person name="Pangilinan J."/>
            <person name="Labutti K."/>
            <person name="Bruns T.D."/>
            <person name="Grigoriev I.V."/>
        </authorList>
    </citation>
    <scope>NUCLEOTIDE SEQUENCE [LARGE SCALE GENOMIC DNA]</scope>
    <source>
        <strain evidence="1 2">CBS 144469</strain>
    </source>
</reference>
<gene>
    <name evidence="1" type="ORF">DFP72DRAFT_859843</name>
</gene>
<dbReference type="EMBL" id="JACGCI010000166">
    <property type="protein sequence ID" value="KAF6742826.1"/>
    <property type="molecule type" value="Genomic_DNA"/>
</dbReference>
<keyword evidence="2" id="KW-1185">Reference proteome</keyword>
<accession>A0A8H6HAV6</accession>
<dbReference type="AlphaFoldDB" id="A0A8H6HAV6"/>
<comment type="caution">
    <text evidence="1">The sequence shown here is derived from an EMBL/GenBank/DDBJ whole genome shotgun (WGS) entry which is preliminary data.</text>
</comment>
<evidence type="ECO:0000313" key="1">
    <source>
        <dbReference type="EMBL" id="KAF6742826.1"/>
    </source>
</evidence>
<proteinExistence type="predicted"/>